<evidence type="ECO:0000259" key="2">
    <source>
        <dbReference type="Pfam" id="PF13453"/>
    </source>
</evidence>
<protein>
    <recommendedName>
        <fullName evidence="2">Transcription factor zinc-finger domain-containing protein</fullName>
    </recommendedName>
</protein>
<accession>F4QRM6</accession>
<evidence type="ECO:0000313" key="4">
    <source>
        <dbReference type="Proteomes" id="UP000006512"/>
    </source>
</evidence>
<name>F4QRM6_9CAUL</name>
<dbReference type="AlphaFoldDB" id="F4QRM6"/>
<dbReference type="EMBL" id="GL883079">
    <property type="protein sequence ID" value="EGF90152.1"/>
    <property type="molecule type" value="Genomic_DNA"/>
</dbReference>
<gene>
    <name evidence="3" type="ORF">ABI_31670</name>
</gene>
<feature type="compositionally biased region" description="Pro residues" evidence="1">
    <location>
        <begin position="58"/>
        <end position="68"/>
    </location>
</feature>
<sequence>MPADIATMSCPVCKGSFREVLREGILIDVCTQCRGVWLDRGELEKLLSLARADFSDAPPQPTYAPPPQQTYQQPPQQQYRQPERQYRHDDDDNDKRKHYAQHGEHGYYDKHGQYRKKKKGFDFLDIFEFGD</sequence>
<dbReference type="STRING" id="715226.ABI_31670"/>
<dbReference type="InterPro" id="IPR027392">
    <property type="entry name" value="TF_Znf"/>
</dbReference>
<keyword evidence="4" id="KW-1185">Reference proteome</keyword>
<reference evidence="4" key="1">
    <citation type="submission" date="2011-03" db="EMBL/GenBank/DDBJ databases">
        <title>Draft genome sequence of Brevundimonas diminuta.</title>
        <authorList>
            <person name="Brown P.J.B."/>
            <person name="Buechlein A."/>
            <person name="Hemmerich C."/>
            <person name="Brun Y.V."/>
        </authorList>
    </citation>
    <scope>NUCLEOTIDE SEQUENCE [LARGE SCALE GENOMIC DNA]</scope>
    <source>
        <strain evidence="4">C19</strain>
    </source>
</reference>
<feature type="domain" description="Transcription factor zinc-finger" evidence="2">
    <location>
        <begin position="10"/>
        <end position="48"/>
    </location>
</feature>
<feature type="compositionally biased region" description="Low complexity" evidence="1">
    <location>
        <begin position="69"/>
        <end position="80"/>
    </location>
</feature>
<evidence type="ECO:0000256" key="1">
    <source>
        <dbReference type="SAM" id="MobiDB-lite"/>
    </source>
</evidence>
<dbReference type="Proteomes" id="UP000006512">
    <property type="component" value="Unassembled WGS sequence"/>
</dbReference>
<dbReference type="RefSeq" id="WP_006273951.1">
    <property type="nucleotide sequence ID" value="NZ_GL883079.1"/>
</dbReference>
<feature type="region of interest" description="Disordered" evidence="1">
    <location>
        <begin position="54"/>
        <end position="111"/>
    </location>
</feature>
<dbReference type="eggNOG" id="COG3809">
    <property type="taxonomic scope" value="Bacteria"/>
</dbReference>
<evidence type="ECO:0000313" key="3">
    <source>
        <dbReference type="EMBL" id="EGF90152.1"/>
    </source>
</evidence>
<dbReference type="Pfam" id="PF13453">
    <property type="entry name" value="Zn_ribbon_TFIIB"/>
    <property type="match status" value="1"/>
</dbReference>
<proteinExistence type="predicted"/>
<organism evidence="3 4">
    <name type="scientific">Asticcacaulis biprosthecium C19</name>
    <dbReference type="NCBI Taxonomy" id="715226"/>
    <lineage>
        <taxon>Bacteria</taxon>
        <taxon>Pseudomonadati</taxon>
        <taxon>Pseudomonadota</taxon>
        <taxon>Alphaproteobacteria</taxon>
        <taxon>Caulobacterales</taxon>
        <taxon>Caulobacteraceae</taxon>
        <taxon>Asticcacaulis</taxon>
    </lineage>
</organism>
<feature type="compositionally biased region" description="Basic and acidic residues" evidence="1">
    <location>
        <begin position="81"/>
        <end position="111"/>
    </location>
</feature>
<dbReference type="HOGENOM" id="CLU_147819_1_0_5"/>